<dbReference type="FunFam" id="3.90.199.10:FF:000002">
    <property type="entry name" value="DNA topoisomerase 2"/>
    <property type="match status" value="1"/>
</dbReference>
<feature type="non-terminal residue" evidence="18">
    <location>
        <position position="1619"/>
    </location>
</feature>
<evidence type="ECO:0000256" key="11">
    <source>
        <dbReference type="ARBA" id="ARBA00023235"/>
    </source>
</evidence>
<reference evidence="18" key="1">
    <citation type="submission" date="2021-02" db="EMBL/GenBank/DDBJ databases">
        <authorList>
            <person name="Dougan E. K."/>
            <person name="Rhodes N."/>
            <person name="Thang M."/>
            <person name="Chan C."/>
        </authorList>
    </citation>
    <scope>NUCLEOTIDE SEQUENCE</scope>
</reference>
<dbReference type="Pfam" id="PF16898">
    <property type="entry name" value="TOPRIM_C"/>
    <property type="match status" value="1"/>
</dbReference>
<keyword evidence="11 12" id="KW-0413">Isomerase</keyword>
<evidence type="ECO:0000256" key="15">
    <source>
        <dbReference type="SAM" id="MobiDB-lite"/>
    </source>
</evidence>
<evidence type="ECO:0000256" key="9">
    <source>
        <dbReference type="ARBA" id="ARBA00023029"/>
    </source>
</evidence>
<comment type="function">
    <text evidence="13">Control of topological states of DNA by transient breakage and subsequent rejoining of DNA strands. Topoisomerase II makes double-strand breaks.</text>
</comment>
<dbReference type="FunFam" id="3.40.50.670:FF:000001">
    <property type="entry name" value="DNA topoisomerase 2"/>
    <property type="match status" value="2"/>
</dbReference>
<dbReference type="InterPro" id="IPR013758">
    <property type="entry name" value="Topo_IIA_A/C_ab"/>
</dbReference>
<evidence type="ECO:0000256" key="5">
    <source>
        <dbReference type="ARBA" id="ARBA00022723"/>
    </source>
</evidence>
<dbReference type="InterPro" id="IPR013759">
    <property type="entry name" value="Topo_IIA_B_C"/>
</dbReference>
<dbReference type="InterPro" id="IPR014721">
    <property type="entry name" value="Ribsml_uS5_D2-typ_fold_subgr"/>
</dbReference>
<dbReference type="FunFam" id="3.30.565.10:FF:000004">
    <property type="entry name" value="DNA topoisomerase 2"/>
    <property type="match status" value="1"/>
</dbReference>
<dbReference type="SMART" id="SM00433">
    <property type="entry name" value="TOP2c"/>
    <property type="match status" value="1"/>
</dbReference>
<dbReference type="GO" id="GO:0003918">
    <property type="term" value="F:DNA topoisomerase type II (double strand cut, ATP-hydrolyzing) activity"/>
    <property type="evidence" value="ECO:0007669"/>
    <property type="project" value="UniProtKB-UniRule"/>
</dbReference>
<protein>
    <recommendedName>
        <fullName evidence="13">DNA topoisomerase 2</fullName>
        <ecNumber evidence="13">5.6.2.2</ecNumber>
    </recommendedName>
</protein>
<dbReference type="GO" id="GO:0005634">
    <property type="term" value="C:nucleus"/>
    <property type="evidence" value="ECO:0007669"/>
    <property type="project" value="TreeGrafter"/>
</dbReference>
<feature type="domain" description="Topo IIA-type catalytic" evidence="17">
    <location>
        <begin position="641"/>
        <end position="1077"/>
    </location>
</feature>
<dbReference type="GO" id="GO:0006265">
    <property type="term" value="P:DNA topological change"/>
    <property type="evidence" value="ECO:0007669"/>
    <property type="project" value="UniProtKB-UniRule"/>
</dbReference>
<keyword evidence="14" id="KW-0175">Coiled coil</keyword>
<dbReference type="Pfam" id="PF00521">
    <property type="entry name" value="DNA_topoisoIV"/>
    <property type="match status" value="1"/>
</dbReference>
<dbReference type="InterPro" id="IPR001154">
    <property type="entry name" value="TopoII_euk"/>
</dbReference>
<dbReference type="FunFam" id="3.30.230.10:FF:000008">
    <property type="entry name" value="DNA topoisomerase 2"/>
    <property type="match status" value="1"/>
</dbReference>
<dbReference type="InterPro" id="IPR006171">
    <property type="entry name" value="TOPRIM_dom"/>
</dbReference>
<feature type="compositionally biased region" description="Basic and acidic residues" evidence="15">
    <location>
        <begin position="1193"/>
        <end position="1204"/>
    </location>
</feature>
<dbReference type="CDD" id="cd03365">
    <property type="entry name" value="TOPRIM_TopoIIA"/>
    <property type="match status" value="1"/>
</dbReference>
<dbReference type="SUPFAM" id="SSF53474">
    <property type="entry name" value="alpha/beta-Hydrolases"/>
    <property type="match status" value="1"/>
</dbReference>
<feature type="domain" description="Toprim" evidence="16">
    <location>
        <begin position="395"/>
        <end position="509"/>
    </location>
</feature>
<keyword evidence="5" id="KW-0479">Metal-binding</keyword>
<dbReference type="GO" id="GO:0003677">
    <property type="term" value="F:DNA binding"/>
    <property type="evidence" value="ECO:0007669"/>
    <property type="project" value="UniProtKB-UniRule"/>
</dbReference>
<dbReference type="InterPro" id="IPR013506">
    <property type="entry name" value="Topo_IIA_bsu_dom2"/>
</dbReference>
<feature type="coiled-coil region" evidence="14">
    <location>
        <begin position="1047"/>
        <end position="1104"/>
    </location>
</feature>
<dbReference type="Gene3D" id="3.90.199.10">
    <property type="entry name" value="Topoisomerase II, domain 5"/>
    <property type="match status" value="1"/>
</dbReference>
<name>A0A812X4G4_9DINO</name>
<dbReference type="InterPro" id="IPR003594">
    <property type="entry name" value="HATPase_dom"/>
</dbReference>
<evidence type="ECO:0000256" key="14">
    <source>
        <dbReference type="SAM" id="Coils"/>
    </source>
</evidence>
<comment type="subunit">
    <text evidence="13">Homodimer.</text>
</comment>
<dbReference type="InterPro" id="IPR018522">
    <property type="entry name" value="TopoIIA_CS"/>
</dbReference>
<evidence type="ECO:0000256" key="4">
    <source>
        <dbReference type="ARBA" id="ARBA00011080"/>
    </source>
</evidence>
<dbReference type="InterPro" id="IPR013757">
    <property type="entry name" value="Topo_IIA_A_a_sf"/>
</dbReference>
<dbReference type="Gene3D" id="3.40.50.670">
    <property type="match status" value="1"/>
</dbReference>
<feature type="compositionally biased region" description="Basic residues" evidence="15">
    <location>
        <begin position="1227"/>
        <end position="1236"/>
    </location>
</feature>
<evidence type="ECO:0000259" key="17">
    <source>
        <dbReference type="PROSITE" id="PS52040"/>
    </source>
</evidence>
<dbReference type="InterPro" id="IPR001241">
    <property type="entry name" value="Topo_IIA"/>
</dbReference>
<dbReference type="GO" id="GO:0000712">
    <property type="term" value="P:resolution of meiotic recombination intermediates"/>
    <property type="evidence" value="ECO:0007669"/>
    <property type="project" value="TreeGrafter"/>
</dbReference>
<dbReference type="Pfam" id="PF00204">
    <property type="entry name" value="DNA_gyraseB"/>
    <property type="match status" value="1"/>
</dbReference>
<keyword evidence="19" id="KW-1185">Reference proteome</keyword>
<dbReference type="Gene3D" id="3.30.230.10">
    <property type="match status" value="1"/>
</dbReference>
<keyword evidence="8" id="KW-0460">Magnesium</keyword>
<dbReference type="InterPro" id="IPR036890">
    <property type="entry name" value="HATPase_C_sf"/>
</dbReference>
<comment type="cofactor">
    <cofactor evidence="3">
        <name>Mg(2+)</name>
        <dbReference type="ChEBI" id="CHEBI:18420"/>
    </cofactor>
</comment>
<dbReference type="Proteomes" id="UP000601435">
    <property type="component" value="Unassembled WGS sequence"/>
</dbReference>
<dbReference type="PANTHER" id="PTHR10169:SF38">
    <property type="entry name" value="DNA TOPOISOMERASE 2"/>
    <property type="match status" value="1"/>
</dbReference>
<dbReference type="FunFam" id="3.30.1360.40:FF:000003">
    <property type="entry name" value="DNA topoisomerase 2"/>
    <property type="match status" value="1"/>
</dbReference>
<proteinExistence type="inferred from homology"/>
<feature type="region of interest" description="Disordered" evidence="15">
    <location>
        <begin position="1158"/>
        <end position="1241"/>
    </location>
</feature>
<dbReference type="Gene3D" id="3.40.50.1820">
    <property type="entry name" value="alpha/beta hydrolase"/>
    <property type="match status" value="1"/>
</dbReference>
<dbReference type="OrthoDB" id="276498at2759"/>
<dbReference type="Gene3D" id="3.30.1490.30">
    <property type="match status" value="1"/>
</dbReference>
<evidence type="ECO:0000256" key="8">
    <source>
        <dbReference type="ARBA" id="ARBA00022842"/>
    </source>
</evidence>
<dbReference type="Pfam" id="PF01751">
    <property type="entry name" value="Toprim"/>
    <property type="match status" value="1"/>
</dbReference>
<comment type="catalytic activity">
    <reaction evidence="1 12 13">
        <text>ATP-dependent breakage, passage and rejoining of double-stranded DNA.</text>
        <dbReference type="EC" id="5.6.2.2"/>
    </reaction>
</comment>
<evidence type="ECO:0000256" key="7">
    <source>
        <dbReference type="ARBA" id="ARBA00022840"/>
    </source>
</evidence>
<dbReference type="InterPro" id="IPR031660">
    <property type="entry name" value="TOPRIM_C"/>
</dbReference>
<dbReference type="InterPro" id="IPR034157">
    <property type="entry name" value="TOPRIM_TopoII"/>
</dbReference>
<dbReference type="InterPro" id="IPR050634">
    <property type="entry name" value="DNA_Topoisomerase_II"/>
</dbReference>
<feature type="region of interest" description="Disordered" evidence="15">
    <location>
        <begin position="1106"/>
        <end position="1135"/>
    </location>
</feature>
<evidence type="ECO:0000256" key="13">
    <source>
        <dbReference type="RuleBase" id="RU362094"/>
    </source>
</evidence>
<dbReference type="InterPro" id="IPR029058">
    <property type="entry name" value="AB_hydrolase_fold"/>
</dbReference>
<evidence type="ECO:0000256" key="6">
    <source>
        <dbReference type="ARBA" id="ARBA00022741"/>
    </source>
</evidence>
<dbReference type="EC" id="5.6.2.2" evidence="13"/>
<keyword evidence="9 12" id="KW-0799">Topoisomerase</keyword>
<evidence type="ECO:0000313" key="19">
    <source>
        <dbReference type="Proteomes" id="UP000601435"/>
    </source>
</evidence>
<evidence type="ECO:0000256" key="10">
    <source>
        <dbReference type="ARBA" id="ARBA00023125"/>
    </source>
</evidence>
<dbReference type="EMBL" id="CAJNJA010036008">
    <property type="protein sequence ID" value="CAE7714610.1"/>
    <property type="molecule type" value="Genomic_DNA"/>
</dbReference>
<keyword evidence="7 13" id="KW-0067">ATP-binding</keyword>
<evidence type="ECO:0000259" key="16">
    <source>
        <dbReference type="PROSITE" id="PS50880"/>
    </source>
</evidence>
<dbReference type="CDD" id="cd00187">
    <property type="entry name" value="TOP4c"/>
    <property type="match status" value="1"/>
</dbReference>
<dbReference type="PROSITE" id="PS00177">
    <property type="entry name" value="TOPOISOMERASE_II"/>
    <property type="match status" value="1"/>
</dbReference>
<dbReference type="Pfam" id="PF02518">
    <property type="entry name" value="HATPase_c"/>
    <property type="match status" value="1"/>
</dbReference>
<keyword evidence="6 13" id="KW-0547">Nucleotide-binding</keyword>
<dbReference type="CDD" id="cd03481">
    <property type="entry name" value="TopoIIA_Trans_ScTopoIIA"/>
    <property type="match status" value="1"/>
</dbReference>
<dbReference type="SUPFAM" id="SSF56719">
    <property type="entry name" value="Type II DNA topoisomerase"/>
    <property type="match status" value="1"/>
</dbReference>
<evidence type="ECO:0000313" key="18">
    <source>
        <dbReference type="EMBL" id="CAE7714610.1"/>
    </source>
</evidence>
<dbReference type="PROSITE" id="PS52040">
    <property type="entry name" value="TOPO_IIA"/>
    <property type="match status" value="1"/>
</dbReference>
<dbReference type="InterPro" id="IPR013760">
    <property type="entry name" value="Topo_IIA-like_dom_sf"/>
</dbReference>
<dbReference type="SUPFAM" id="SSF54211">
    <property type="entry name" value="Ribosomal protein S5 domain 2-like"/>
    <property type="match status" value="1"/>
</dbReference>
<dbReference type="SMART" id="SM00434">
    <property type="entry name" value="TOP4c"/>
    <property type="match status" value="1"/>
</dbReference>
<dbReference type="InterPro" id="IPR002205">
    <property type="entry name" value="Topo_IIA_dom_A"/>
</dbReference>
<dbReference type="GO" id="GO:0046872">
    <property type="term" value="F:metal ion binding"/>
    <property type="evidence" value="ECO:0007669"/>
    <property type="project" value="UniProtKB-KW"/>
</dbReference>
<dbReference type="CDD" id="cd16930">
    <property type="entry name" value="HATPase_TopII-like"/>
    <property type="match status" value="1"/>
</dbReference>
<comment type="caution">
    <text evidence="18">The sequence shown here is derived from an EMBL/GenBank/DDBJ whole genome shotgun (WGS) entry which is preliminary data.</text>
</comment>
<keyword evidence="10 12" id="KW-0238">DNA-binding</keyword>
<dbReference type="GO" id="GO:0000819">
    <property type="term" value="P:sister chromatid segregation"/>
    <property type="evidence" value="ECO:0007669"/>
    <property type="project" value="TreeGrafter"/>
</dbReference>
<sequence length="1619" mass="181238">VYNDKDGSVEQKQLNYVPGLYKIFDEILVNAADNYVRDNSQTYIKVTINERDGCISIENNGRGLPVEEHKEHQMYVPEMVFGHLLTSDNYDDSEKKVTGGRNGYGAKLTNIFSTKFEIECGDSERRKKYQQTWEENMRKKQKSKISAHLGESFTKITFWPDLSRFGMKKLDKDIVGLMCRRVVDVAGTTPAKCKVHLNGKRLEINSFKDYISLYTGTEDVQIVHEKCHERWEVAMTVSDGQFQQVSFVNNIATTKGGTHVVHVADQLVEAITQKVNKQNKGGMEVKPYHVRNYLWVFVNAQIENPSFDSQTKETMTLKQSKFGSACAIPDKMINSVLKTGIVDMVLQWAKAKEEIDLGKTLKGCSSAPNKKTKRLLNIPKLEDANLAGSKDGRECTLILTEGDSAKSLAVAGLGVIGRDRYGVFPLRGKILNVRDANFAQTMSNAEIANITKIIGLEPRKEYHSTNGLRYGSIMVMTDQDYDGSHIKGLILNFVQHWWPSLFKLPGFMTEFVTPIVKVSRRSFTQQFFTMQEYEKWKEENNNGRGWHLKYYKGLGTSTMAEAKEYFSNINDHSLSFEYTGQIDDEAFDMAFNKKRADDRKEWINEADDEEFVDHSKEAVTYLDFINKELVQFAKYDVLRAIPSVVDGFKPVQRKIMWASFKRNLKNDTKVAQLAGYVSEHAAYHHGESSLQGAIVGLAQTFVGANNVNLLVPSGQFGTRIQGGKDAASARYIYTRLEKITRLIFHPSDDALLDFQVEEGQRIEPKWYIPALPLVLVNGAEGIGTGWSTFLPNFHPRDIIANLKRYLRCQPVQDMCPWYAGFKGSIVLSPDKVGYESVGVIEKRGPTTLEITELPIKKWTQDYKEAVLQPMLSTDGPGTGQIEDFKECHTEVTVHFIITVTEEQMKAHEYIGLEKSFKLRSSLSTNNMIFFDKEGKIKRYSDERHIIEEFAELRLEYYHKRKAHLVRVLRIEAEILAAKARFIQEVIDEKLKVKNRKKDVLIEDLRKHGFKTLREITEGEDVVSDGSQGKAWEYLLGMPIWSLTAERVANLLAQLKDKQAELHKLECTAPEELWESDLNEILTELAALEARSRAALAEEKAAQKRAALSTAHSSKKAKTAVSSTPLPTPALGPGQLSTAALGEMQERQLKLTLTELPGLFNDMVPKKPPPPPGLEKLTKSAAAAAGKGDDEEGKGEPKEGEEAVKPRAKAKAFFEKKARGTAPTAKGKAAKGARGKGRGAGGRAERFIRRIGLQPSTDFLLNLLDAMAEDSLAILPRSMGQQALQKKKAAPKRFIPSQKGALITENPNEEECPYTFSDSPAFLRQKKAEEDAKRAAELEGKEETRGFLRSVEELARKQKWDEAFQVLEKRTAVPSGLFLVTRALLRWKFCQYGSALKDAEEALKNYGSSTKAGPLAAAFASFARLCLGSEVRDKGSCSKEMRPLLDCWEKAEEAALQKHALGQGLFKPRQQQRLQDVGCPVEGVEAADGTYPVGGGVRLGYILLKNQKDVTAPVVVHFHGSGETAADYLQPQLAEKYRDLPVHLLVADYRGYGWSSGEPSLATFLKDAEPLAEQLPELFVQHGLSWPYPGGIILSGRSLGAQVAVHLAAMFPTLFRSMIL</sequence>
<dbReference type="PRINTS" id="PR01158">
    <property type="entry name" value="TOPISMRASEII"/>
</dbReference>
<dbReference type="InterPro" id="IPR020568">
    <property type="entry name" value="Ribosomal_Su5_D2-typ_SF"/>
</dbReference>
<dbReference type="Gene3D" id="1.10.268.10">
    <property type="entry name" value="Topoisomerase, domain 3"/>
    <property type="match status" value="1"/>
</dbReference>
<dbReference type="Gene3D" id="3.30.565.10">
    <property type="entry name" value="Histidine kinase-like ATPase, C-terminal domain"/>
    <property type="match status" value="1"/>
</dbReference>
<comment type="cofactor">
    <cofactor evidence="2">
        <name>Ca(2+)</name>
        <dbReference type="ChEBI" id="CHEBI:29108"/>
    </cofactor>
</comment>
<gene>
    <name evidence="18" type="primary">top2</name>
    <name evidence="18" type="ORF">SNEC2469_LOCUS20601</name>
</gene>
<dbReference type="PANTHER" id="PTHR10169">
    <property type="entry name" value="DNA TOPOISOMERASE/GYRASE"/>
    <property type="match status" value="1"/>
</dbReference>
<evidence type="ECO:0000256" key="12">
    <source>
        <dbReference type="PROSITE-ProRule" id="PRU01384"/>
    </source>
</evidence>
<feature type="non-terminal residue" evidence="18">
    <location>
        <position position="1"/>
    </location>
</feature>
<dbReference type="PROSITE" id="PS50880">
    <property type="entry name" value="TOPRIM"/>
    <property type="match status" value="1"/>
</dbReference>
<dbReference type="GO" id="GO:0005524">
    <property type="term" value="F:ATP binding"/>
    <property type="evidence" value="ECO:0007669"/>
    <property type="project" value="UniProtKB-UniRule"/>
</dbReference>
<dbReference type="FunFam" id="3.30.1490.30:FF:000001">
    <property type="entry name" value="DNA topoisomerase 2"/>
    <property type="match status" value="1"/>
</dbReference>
<dbReference type="Gene3D" id="3.30.1360.40">
    <property type="match status" value="1"/>
</dbReference>
<evidence type="ECO:0000256" key="3">
    <source>
        <dbReference type="ARBA" id="ARBA00001946"/>
    </source>
</evidence>
<comment type="similarity">
    <text evidence="4 13">Belongs to the type II topoisomerase family.</text>
</comment>
<feature type="active site" description="O-(5'-phospho-DNA)-tyrosine intermediate" evidence="12">
    <location>
        <position position="731"/>
    </location>
</feature>
<dbReference type="PRINTS" id="PR00418">
    <property type="entry name" value="TPI2FAMILY"/>
</dbReference>
<dbReference type="SUPFAM" id="SSF55874">
    <property type="entry name" value="ATPase domain of HSP90 chaperone/DNA topoisomerase II/histidine kinase"/>
    <property type="match status" value="1"/>
</dbReference>
<accession>A0A812X4G4</accession>
<organism evidence="18 19">
    <name type="scientific">Symbiodinium necroappetens</name>
    <dbReference type="NCBI Taxonomy" id="1628268"/>
    <lineage>
        <taxon>Eukaryota</taxon>
        <taxon>Sar</taxon>
        <taxon>Alveolata</taxon>
        <taxon>Dinophyceae</taxon>
        <taxon>Suessiales</taxon>
        <taxon>Symbiodiniaceae</taxon>
        <taxon>Symbiodinium</taxon>
    </lineage>
</organism>
<evidence type="ECO:0000256" key="1">
    <source>
        <dbReference type="ARBA" id="ARBA00000185"/>
    </source>
</evidence>
<evidence type="ECO:0000256" key="2">
    <source>
        <dbReference type="ARBA" id="ARBA00001913"/>
    </source>
</evidence>